<reference evidence="2 3" key="1">
    <citation type="submission" date="2019-05" db="EMBL/GenBank/DDBJ databases">
        <title>Emergence of the Ug99 lineage of the wheat stem rust pathogen through somatic hybridization.</title>
        <authorList>
            <person name="Li F."/>
            <person name="Upadhyaya N.M."/>
            <person name="Sperschneider J."/>
            <person name="Matny O."/>
            <person name="Nguyen-Phuc H."/>
            <person name="Mago R."/>
            <person name="Raley C."/>
            <person name="Miller M.E."/>
            <person name="Silverstein K.A.T."/>
            <person name="Henningsen E."/>
            <person name="Hirsch C.D."/>
            <person name="Visser B."/>
            <person name="Pretorius Z.A."/>
            <person name="Steffenson B.J."/>
            <person name="Schwessinger B."/>
            <person name="Dodds P.N."/>
            <person name="Figueroa M."/>
        </authorList>
    </citation>
    <scope>NUCLEOTIDE SEQUENCE [LARGE SCALE GENOMIC DNA]</scope>
    <source>
        <strain evidence="2 3">Ug99</strain>
    </source>
</reference>
<dbReference type="Proteomes" id="UP000325313">
    <property type="component" value="Unassembled WGS sequence"/>
</dbReference>
<feature type="compositionally biased region" description="Basic and acidic residues" evidence="1">
    <location>
        <begin position="17"/>
        <end position="60"/>
    </location>
</feature>
<feature type="region of interest" description="Disordered" evidence="1">
    <location>
        <begin position="1"/>
        <end position="74"/>
    </location>
</feature>
<sequence>MYGAGAFDQSAPWSLIKEGEADSSHCTKPEHESSEQKPEEGSSDQKPENDSSDQKPKQRSPDQQPKQSAIPNLL</sequence>
<accession>A0A5B0NCL7</accession>
<organism evidence="2 3">
    <name type="scientific">Puccinia graminis f. sp. tritici</name>
    <dbReference type="NCBI Taxonomy" id="56615"/>
    <lineage>
        <taxon>Eukaryota</taxon>
        <taxon>Fungi</taxon>
        <taxon>Dikarya</taxon>
        <taxon>Basidiomycota</taxon>
        <taxon>Pucciniomycotina</taxon>
        <taxon>Pucciniomycetes</taxon>
        <taxon>Pucciniales</taxon>
        <taxon>Pucciniaceae</taxon>
        <taxon>Puccinia</taxon>
    </lineage>
</organism>
<comment type="caution">
    <text evidence="2">The sequence shown here is derived from an EMBL/GenBank/DDBJ whole genome shotgun (WGS) entry which is preliminary data.</text>
</comment>
<proteinExistence type="predicted"/>
<feature type="compositionally biased region" description="Polar residues" evidence="1">
    <location>
        <begin position="61"/>
        <end position="74"/>
    </location>
</feature>
<name>A0A5B0NCL7_PUCGR</name>
<dbReference type="AlphaFoldDB" id="A0A5B0NCL7"/>
<evidence type="ECO:0000313" key="3">
    <source>
        <dbReference type="Proteomes" id="UP000325313"/>
    </source>
</evidence>
<evidence type="ECO:0000313" key="2">
    <source>
        <dbReference type="EMBL" id="KAA1086244.1"/>
    </source>
</evidence>
<protein>
    <submittedName>
        <fullName evidence="2">Uncharacterized protein</fullName>
    </submittedName>
</protein>
<gene>
    <name evidence="2" type="ORF">PGTUg99_013330</name>
</gene>
<evidence type="ECO:0000256" key="1">
    <source>
        <dbReference type="SAM" id="MobiDB-lite"/>
    </source>
</evidence>
<dbReference type="EMBL" id="VDEP01000412">
    <property type="protein sequence ID" value="KAA1086244.1"/>
    <property type="molecule type" value="Genomic_DNA"/>
</dbReference>